<dbReference type="Proteomes" id="UP000440578">
    <property type="component" value="Unassembled WGS sequence"/>
</dbReference>
<keyword evidence="1" id="KW-0833">Ubl conjugation pathway</keyword>
<feature type="region of interest" description="Disordered" evidence="2">
    <location>
        <begin position="1"/>
        <end position="39"/>
    </location>
</feature>
<dbReference type="InterPro" id="IPR001810">
    <property type="entry name" value="F-box_dom"/>
</dbReference>
<comment type="caution">
    <text evidence="4">The sequence shown here is derived from an EMBL/GenBank/DDBJ whole genome shotgun (WGS) entry which is preliminary data.</text>
</comment>
<dbReference type="SUPFAM" id="SSF52047">
    <property type="entry name" value="RNI-like"/>
    <property type="match status" value="1"/>
</dbReference>
<dbReference type="PROSITE" id="PS50181">
    <property type="entry name" value="FBOX"/>
    <property type="match status" value="1"/>
</dbReference>
<reference evidence="4 5" key="1">
    <citation type="submission" date="2019-07" db="EMBL/GenBank/DDBJ databases">
        <title>Draft genome assembly of a fouling barnacle, Amphibalanus amphitrite (Darwin, 1854): The first reference genome for Thecostraca.</title>
        <authorList>
            <person name="Kim W."/>
        </authorList>
    </citation>
    <scope>NUCLEOTIDE SEQUENCE [LARGE SCALE GENOMIC DNA]</scope>
    <source>
        <strain evidence="4">SNU_AA5</strain>
        <tissue evidence="4">Soma without cirri and trophi</tissue>
    </source>
</reference>
<dbReference type="SMART" id="SM00256">
    <property type="entry name" value="FBOX"/>
    <property type="match status" value="1"/>
</dbReference>
<dbReference type="EMBL" id="VIIS01001339">
    <property type="protein sequence ID" value="KAF0299697.1"/>
    <property type="molecule type" value="Genomic_DNA"/>
</dbReference>
<dbReference type="InterPro" id="IPR036047">
    <property type="entry name" value="F-box-like_dom_sf"/>
</dbReference>
<dbReference type="PANTHER" id="PTHR13318">
    <property type="entry name" value="PARTNER OF PAIRED, ISOFORM B-RELATED"/>
    <property type="match status" value="1"/>
</dbReference>
<keyword evidence="5" id="KW-1185">Reference proteome</keyword>
<dbReference type="GO" id="GO:0031146">
    <property type="term" value="P:SCF-dependent proteasomal ubiquitin-dependent protein catabolic process"/>
    <property type="evidence" value="ECO:0007669"/>
    <property type="project" value="TreeGrafter"/>
</dbReference>
<evidence type="ECO:0000259" key="3">
    <source>
        <dbReference type="PROSITE" id="PS50181"/>
    </source>
</evidence>
<dbReference type="GO" id="GO:0019005">
    <property type="term" value="C:SCF ubiquitin ligase complex"/>
    <property type="evidence" value="ECO:0007669"/>
    <property type="project" value="TreeGrafter"/>
</dbReference>
<evidence type="ECO:0000256" key="1">
    <source>
        <dbReference type="ARBA" id="ARBA00022786"/>
    </source>
</evidence>
<sequence>MMSCEVLASGGAQPSGSHLSVGEQPTPSVLSLGQHSVGEDVSVERRRAEEGEVPGTADAAGARPPPPCCQCAVCVTRTGGEDSPVAGPSGAAAADPQLERLCRHTVEMMKLDGATEEQKQQLVKQLQVMVPSGAQSPPPPQEPFPFEGLPPELQLLVFSNLTARELCTSVLPVCRHWYQLGRDPVLWQHLSFDADNLVPTSTVVNILSFSTLLKSLRLEARRQVDKILFQVADTCKQLRSLTARFCDGLNSLLLEVLVKHCPLLERVNFEGSRFDDADCTAALTGLEHLRALNVSHCLRLEDAELVQMARRCRHLEELNLVDQAGDRLLSLVLDGENLTDAGFRALGRCRNLQELCISFADGMTDSSLPALGSLHDLMRLKIRRGNQLSAAALGRLFDLAEHAAPAAPGPERDVVVERVVRQRPQLQALDYYGDRVVPRPVEMESWADEVGEHARDIHLPITINFLLLREDGAA</sequence>
<dbReference type="Pfam" id="PF12937">
    <property type="entry name" value="F-box-like"/>
    <property type="match status" value="1"/>
</dbReference>
<feature type="domain" description="F-box" evidence="3">
    <location>
        <begin position="143"/>
        <end position="190"/>
    </location>
</feature>
<evidence type="ECO:0000313" key="5">
    <source>
        <dbReference type="Proteomes" id="UP000440578"/>
    </source>
</evidence>
<dbReference type="SMART" id="SM00367">
    <property type="entry name" value="LRR_CC"/>
    <property type="match status" value="3"/>
</dbReference>
<feature type="compositionally biased region" description="Polar residues" evidence="2">
    <location>
        <begin position="12"/>
        <end position="34"/>
    </location>
</feature>
<evidence type="ECO:0000256" key="2">
    <source>
        <dbReference type="SAM" id="MobiDB-lite"/>
    </source>
</evidence>
<dbReference type="Gene3D" id="3.80.10.10">
    <property type="entry name" value="Ribonuclease Inhibitor"/>
    <property type="match status" value="1"/>
</dbReference>
<accession>A0A6A4VUH5</accession>
<proteinExistence type="predicted"/>
<dbReference type="InterPro" id="IPR032675">
    <property type="entry name" value="LRR_dom_sf"/>
</dbReference>
<dbReference type="PANTHER" id="PTHR13318:SF105">
    <property type="entry name" value="F-BOX_LRR-REPEAT PROTEIN 3"/>
    <property type="match status" value="1"/>
</dbReference>
<name>A0A6A4VUH5_AMPAM</name>
<dbReference type="OrthoDB" id="411076at2759"/>
<organism evidence="4 5">
    <name type="scientific">Amphibalanus amphitrite</name>
    <name type="common">Striped barnacle</name>
    <name type="synonym">Balanus amphitrite</name>
    <dbReference type="NCBI Taxonomy" id="1232801"/>
    <lineage>
        <taxon>Eukaryota</taxon>
        <taxon>Metazoa</taxon>
        <taxon>Ecdysozoa</taxon>
        <taxon>Arthropoda</taxon>
        <taxon>Crustacea</taxon>
        <taxon>Multicrustacea</taxon>
        <taxon>Cirripedia</taxon>
        <taxon>Thoracica</taxon>
        <taxon>Thoracicalcarea</taxon>
        <taxon>Balanomorpha</taxon>
        <taxon>Balanoidea</taxon>
        <taxon>Balanidae</taxon>
        <taxon>Amphibalaninae</taxon>
        <taxon>Amphibalanus</taxon>
    </lineage>
</organism>
<dbReference type="AlphaFoldDB" id="A0A6A4VUH5"/>
<dbReference type="InterPro" id="IPR006553">
    <property type="entry name" value="Leu-rich_rpt_Cys-con_subtyp"/>
</dbReference>
<gene>
    <name evidence="4" type="primary">FBXL17</name>
    <name evidence="4" type="ORF">FJT64_027617</name>
</gene>
<evidence type="ECO:0000313" key="4">
    <source>
        <dbReference type="EMBL" id="KAF0299697.1"/>
    </source>
</evidence>
<protein>
    <submittedName>
        <fullName evidence="4">F-box/LRR-repeat protein 17</fullName>
    </submittedName>
</protein>
<dbReference type="SUPFAM" id="SSF81383">
    <property type="entry name" value="F-box domain"/>
    <property type="match status" value="1"/>
</dbReference>